<dbReference type="EMBL" id="CAJZBQ010000064">
    <property type="protein sequence ID" value="CAG9336101.1"/>
    <property type="molecule type" value="Genomic_DNA"/>
</dbReference>
<evidence type="ECO:0000256" key="1">
    <source>
        <dbReference type="SAM" id="Phobius"/>
    </source>
</evidence>
<sequence length="70" mass="7822">MISVLLFVAGISIDKKTEDLQFAFGDYALYCFISVSLVLFTGFMSGLTVGLLILANFLKLYLCFYYILSS</sequence>
<feature type="transmembrane region" description="Helical" evidence="1">
    <location>
        <begin position="20"/>
        <end position="40"/>
    </location>
</feature>
<keyword evidence="1" id="KW-1133">Transmembrane helix</keyword>
<reference evidence="2" key="1">
    <citation type="submission" date="2021-09" db="EMBL/GenBank/DDBJ databases">
        <authorList>
            <consortium name="AG Swart"/>
            <person name="Singh M."/>
            <person name="Singh A."/>
            <person name="Seah K."/>
            <person name="Emmerich C."/>
        </authorList>
    </citation>
    <scope>NUCLEOTIDE SEQUENCE</scope>
    <source>
        <strain evidence="2">ATCC30299</strain>
    </source>
</reference>
<keyword evidence="3" id="KW-1185">Reference proteome</keyword>
<keyword evidence="1" id="KW-0812">Transmembrane</keyword>
<protein>
    <submittedName>
        <fullName evidence="2">Uncharacterized protein</fullName>
    </submittedName>
</protein>
<keyword evidence="1" id="KW-0472">Membrane</keyword>
<dbReference type="Proteomes" id="UP001162131">
    <property type="component" value="Unassembled WGS sequence"/>
</dbReference>
<organism evidence="2 3">
    <name type="scientific">Blepharisma stoltei</name>
    <dbReference type="NCBI Taxonomy" id="1481888"/>
    <lineage>
        <taxon>Eukaryota</taxon>
        <taxon>Sar</taxon>
        <taxon>Alveolata</taxon>
        <taxon>Ciliophora</taxon>
        <taxon>Postciliodesmatophora</taxon>
        <taxon>Heterotrichea</taxon>
        <taxon>Heterotrichida</taxon>
        <taxon>Blepharismidae</taxon>
        <taxon>Blepharisma</taxon>
    </lineage>
</organism>
<accession>A0AAU9K950</accession>
<gene>
    <name evidence="2" type="ORF">BSTOLATCC_MIC65989</name>
</gene>
<comment type="caution">
    <text evidence="2">The sequence shown here is derived from an EMBL/GenBank/DDBJ whole genome shotgun (WGS) entry which is preliminary data.</text>
</comment>
<evidence type="ECO:0000313" key="2">
    <source>
        <dbReference type="EMBL" id="CAG9336101.1"/>
    </source>
</evidence>
<dbReference type="AlphaFoldDB" id="A0AAU9K950"/>
<proteinExistence type="predicted"/>
<evidence type="ECO:0000313" key="3">
    <source>
        <dbReference type="Proteomes" id="UP001162131"/>
    </source>
</evidence>
<name>A0AAU9K950_9CILI</name>
<feature type="transmembrane region" description="Helical" evidence="1">
    <location>
        <begin position="47"/>
        <end position="68"/>
    </location>
</feature>